<evidence type="ECO:0000313" key="2">
    <source>
        <dbReference type="Proteomes" id="UP000427769"/>
    </source>
</evidence>
<accession>A0A5K7Z800</accession>
<evidence type="ECO:0000313" key="1">
    <source>
        <dbReference type="EMBL" id="BBO77946.1"/>
    </source>
</evidence>
<reference evidence="1 2" key="1">
    <citation type="submission" date="2019-11" db="EMBL/GenBank/DDBJ databases">
        <title>Comparative genomics of hydrocarbon-degrading Desulfosarcina strains.</title>
        <authorList>
            <person name="Watanabe M."/>
            <person name="Kojima H."/>
            <person name="Fukui M."/>
        </authorList>
    </citation>
    <scope>NUCLEOTIDE SEQUENCE [LARGE SCALE GENOMIC DNA]</scope>
    <source>
        <strain evidence="1 2">PP31</strain>
    </source>
</reference>
<organism evidence="1 2">
    <name type="scientific">Desulfosarcina widdelii</name>
    <dbReference type="NCBI Taxonomy" id="947919"/>
    <lineage>
        <taxon>Bacteria</taxon>
        <taxon>Pseudomonadati</taxon>
        <taxon>Thermodesulfobacteriota</taxon>
        <taxon>Desulfobacteria</taxon>
        <taxon>Desulfobacterales</taxon>
        <taxon>Desulfosarcinaceae</taxon>
        <taxon>Desulfosarcina</taxon>
    </lineage>
</organism>
<proteinExistence type="predicted"/>
<sequence>MGMGRGQSDFFKALIGLRCEKGRAVCVKDFRFQKICGGCDRIEIGIEIEGKATHSIPIPIISVLSFDEIPKNRI</sequence>
<dbReference type="EMBL" id="AP021875">
    <property type="protein sequence ID" value="BBO77946.1"/>
    <property type="molecule type" value="Genomic_DNA"/>
</dbReference>
<keyword evidence="2" id="KW-1185">Reference proteome</keyword>
<protein>
    <submittedName>
        <fullName evidence="1">Uncharacterized protein</fullName>
    </submittedName>
</protein>
<dbReference type="KEGG" id="dwd:DSCW_53630"/>
<dbReference type="AlphaFoldDB" id="A0A5K7Z800"/>
<gene>
    <name evidence="1" type="ORF">DSCW_53630</name>
</gene>
<dbReference type="Proteomes" id="UP000427769">
    <property type="component" value="Chromosome"/>
</dbReference>
<name>A0A5K7Z800_9BACT</name>